<dbReference type="RefSeq" id="WP_182484368.1">
    <property type="nucleotide sequence ID" value="NZ_JACGWU010000002.1"/>
</dbReference>
<dbReference type="EMBL" id="JACGWU010000002">
    <property type="protein sequence ID" value="MBA8828929.1"/>
    <property type="molecule type" value="Genomic_DNA"/>
</dbReference>
<accession>A0A7W3JTF6</accession>
<protein>
    <submittedName>
        <fullName evidence="1">Uncharacterized protein</fullName>
    </submittedName>
</protein>
<proteinExistence type="predicted"/>
<name>A0A7W3JTF6_9MICO</name>
<sequence>MKLTRVRKAGEARSGTGVTVLCFDSSIVKLEFAADFVPIVDLVPIAIHGLGEFEQYLDLLPNEEME</sequence>
<evidence type="ECO:0000313" key="2">
    <source>
        <dbReference type="Proteomes" id="UP000524237"/>
    </source>
</evidence>
<organism evidence="1 2">
    <name type="scientific">Alpinimonas psychrophila</name>
    <dbReference type="NCBI Taxonomy" id="748908"/>
    <lineage>
        <taxon>Bacteria</taxon>
        <taxon>Bacillati</taxon>
        <taxon>Actinomycetota</taxon>
        <taxon>Actinomycetes</taxon>
        <taxon>Micrococcales</taxon>
        <taxon>Microbacteriaceae</taxon>
        <taxon>Alpinimonas</taxon>
    </lineage>
</organism>
<comment type="caution">
    <text evidence="1">The sequence shown here is derived from an EMBL/GenBank/DDBJ whole genome shotgun (WGS) entry which is preliminary data.</text>
</comment>
<dbReference type="Proteomes" id="UP000524237">
    <property type="component" value="Unassembled WGS sequence"/>
</dbReference>
<evidence type="ECO:0000313" key="1">
    <source>
        <dbReference type="EMBL" id="MBA8828929.1"/>
    </source>
</evidence>
<gene>
    <name evidence="1" type="ORF">FB555_001027</name>
</gene>
<keyword evidence="2" id="KW-1185">Reference proteome</keyword>
<reference evidence="1 2" key="1">
    <citation type="submission" date="2020-07" db="EMBL/GenBank/DDBJ databases">
        <title>Sequencing the genomes of 1000 actinobacteria strains.</title>
        <authorList>
            <person name="Klenk H.-P."/>
        </authorList>
    </citation>
    <scope>NUCLEOTIDE SEQUENCE [LARGE SCALE GENOMIC DNA]</scope>
    <source>
        <strain evidence="1 2">DSM 23737</strain>
    </source>
</reference>
<dbReference type="AlphaFoldDB" id="A0A7W3JTF6"/>